<dbReference type="SUPFAM" id="SSF159275">
    <property type="entry name" value="PA1994-like"/>
    <property type="match status" value="1"/>
</dbReference>
<accession>A0A1G7K479</accession>
<dbReference type="OrthoDB" id="6855745at2"/>
<evidence type="ECO:0000313" key="1">
    <source>
        <dbReference type="EMBL" id="MDX5994611.1"/>
    </source>
</evidence>
<dbReference type="Proteomes" id="UP000182413">
    <property type="component" value="Unassembled WGS sequence"/>
</dbReference>
<keyword evidence="4" id="KW-1185">Reference proteome</keyword>
<proteinExistence type="predicted"/>
<dbReference type="EMBL" id="FNAE01000007">
    <property type="protein sequence ID" value="SDF32108.1"/>
    <property type="molecule type" value="Genomic_DNA"/>
</dbReference>
<reference evidence="1 4" key="2">
    <citation type="submission" date="2023-11" db="EMBL/GenBank/DDBJ databases">
        <title>MicrobeMod: A computational toolkit for identifying prokaryotic methylation and restriction-modification with nanopore sequencing.</title>
        <authorList>
            <person name="Crits-Christoph A."/>
            <person name="Kang S.C."/>
            <person name="Lee H."/>
            <person name="Ostrov N."/>
        </authorList>
    </citation>
    <scope>NUCLEOTIDE SEQUENCE [LARGE SCALE GENOMIC DNA]</scope>
    <source>
        <strain evidence="1 4">ATCC BAA-571</strain>
    </source>
</reference>
<gene>
    <name evidence="2" type="ORF">SAMN05216575_10742</name>
    <name evidence="1" type="ORF">SIM71_21325</name>
</gene>
<dbReference type="Proteomes" id="UP001278050">
    <property type="component" value="Unassembled WGS sequence"/>
</dbReference>
<dbReference type="AlphaFoldDB" id="A0A1G7K479"/>
<sequence>MQQTLVWKPWYTPGVETLRLSQDANGIQANSHLMLVIKGDSIVANYMIDCDPSWRFRRLWLKVDNQGQRNICLQRDLRGNWLLNGEPRPDLLQCQHVMLSASPFTHTPALQRSALETGQSDEMQVAYIDILSLKVESRQQRYQCLHRRPGESLYRSQAEGRADEELSVDDQALLLKADDHYLRLSQRDLKVSALV</sequence>
<name>A0A1G7K479_9GAMM</name>
<protein>
    <submittedName>
        <fullName evidence="1">Glycolipid-binding domain-containing protein</fullName>
    </submittedName>
</protein>
<dbReference type="Pfam" id="PF06475">
    <property type="entry name" value="Glycolipid_bind"/>
    <property type="match status" value="1"/>
</dbReference>
<evidence type="ECO:0000313" key="3">
    <source>
        <dbReference type="Proteomes" id="UP000182413"/>
    </source>
</evidence>
<evidence type="ECO:0000313" key="4">
    <source>
        <dbReference type="Proteomes" id="UP001278050"/>
    </source>
</evidence>
<reference evidence="2 3" key="1">
    <citation type="submission" date="2016-10" db="EMBL/GenBank/DDBJ databases">
        <authorList>
            <person name="de Groot N.N."/>
        </authorList>
    </citation>
    <scope>NUCLEOTIDE SEQUENCE [LARGE SCALE GENOMIC DNA]</scope>
    <source>
        <strain evidence="2 3">JCM 10630</strain>
    </source>
</reference>
<dbReference type="InterPro" id="IPR009467">
    <property type="entry name" value="Glycolipid-bd_prot_put"/>
</dbReference>
<organism evidence="2 3">
    <name type="scientific">Ectopseudomonas alcaliphila</name>
    <dbReference type="NCBI Taxonomy" id="101564"/>
    <lineage>
        <taxon>Bacteria</taxon>
        <taxon>Pseudomonadati</taxon>
        <taxon>Pseudomonadota</taxon>
        <taxon>Gammaproteobacteria</taxon>
        <taxon>Pseudomonadales</taxon>
        <taxon>Pseudomonadaceae</taxon>
        <taxon>Ectopseudomonas</taxon>
    </lineage>
</organism>
<evidence type="ECO:0000313" key="2">
    <source>
        <dbReference type="EMBL" id="SDF32108.1"/>
    </source>
</evidence>
<dbReference type="RefSeq" id="WP_074680836.1">
    <property type="nucleotide sequence ID" value="NZ_CBCSET010000002.1"/>
</dbReference>
<dbReference type="EMBL" id="JAWXXP010000001">
    <property type="protein sequence ID" value="MDX5994611.1"/>
    <property type="molecule type" value="Genomic_DNA"/>
</dbReference>